<dbReference type="PANTHER" id="PTHR30146:SF138">
    <property type="entry name" value="TRANSCRIPTIONAL REGULATORY PROTEIN"/>
    <property type="match status" value="1"/>
</dbReference>
<name>A0A9D1DIA0_9FIRM</name>
<evidence type="ECO:0000256" key="2">
    <source>
        <dbReference type="ARBA" id="ARBA00023125"/>
    </source>
</evidence>
<dbReference type="Gene3D" id="1.10.260.40">
    <property type="entry name" value="lambda repressor-like DNA-binding domains"/>
    <property type="match status" value="1"/>
</dbReference>
<dbReference type="AlphaFoldDB" id="A0A9D1DIA0"/>
<keyword evidence="1" id="KW-0805">Transcription regulation</keyword>
<dbReference type="SUPFAM" id="SSF53822">
    <property type="entry name" value="Periplasmic binding protein-like I"/>
    <property type="match status" value="1"/>
</dbReference>
<dbReference type="Pfam" id="PF13377">
    <property type="entry name" value="Peripla_BP_3"/>
    <property type="match status" value="1"/>
</dbReference>
<dbReference type="CDD" id="cd01392">
    <property type="entry name" value="HTH_LacI"/>
    <property type="match status" value="1"/>
</dbReference>
<dbReference type="InterPro" id="IPR046335">
    <property type="entry name" value="LacI/GalR-like_sensor"/>
</dbReference>
<evidence type="ECO:0000313" key="6">
    <source>
        <dbReference type="Proteomes" id="UP000824239"/>
    </source>
</evidence>
<dbReference type="GO" id="GO:0003700">
    <property type="term" value="F:DNA-binding transcription factor activity"/>
    <property type="evidence" value="ECO:0007669"/>
    <property type="project" value="TreeGrafter"/>
</dbReference>
<protein>
    <submittedName>
        <fullName evidence="5">LacI family DNA-binding transcriptional regulator</fullName>
    </submittedName>
</protein>
<organism evidence="5 6">
    <name type="scientific">Candidatus Avoscillospira avicola</name>
    <dbReference type="NCBI Taxonomy" id="2840706"/>
    <lineage>
        <taxon>Bacteria</taxon>
        <taxon>Bacillati</taxon>
        <taxon>Bacillota</taxon>
        <taxon>Clostridia</taxon>
        <taxon>Eubacteriales</taxon>
        <taxon>Oscillospiraceae</taxon>
        <taxon>Oscillospiraceae incertae sedis</taxon>
        <taxon>Candidatus Avoscillospira</taxon>
    </lineage>
</organism>
<dbReference type="InterPro" id="IPR000843">
    <property type="entry name" value="HTH_LacI"/>
</dbReference>
<comment type="caution">
    <text evidence="5">The sequence shown here is derived from an EMBL/GenBank/DDBJ whole genome shotgun (WGS) entry which is preliminary data.</text>
</comment>
<dbReference type="SMART" id="SM00354">
    <property type="entry name" value="HTH_LACI"/>
    <property type="match status" value="1"/>
</dbReference>
<dbReference type="Pfam" id="PF00356">
    <property type="entry name" value="LacI"/>
    <property type="match status" value="1"/>
</dbReference>
<proteinExistence type="predicted"/>
<evidence type="ECO:0000259" key="4">
    <source>
        <dbReference type="PROSITE" id="PS50932"/>
    </source>
</evidence>
<dbReference type="Proteomes" id="UP000824239">
    <property type="component" value="Unassembled WGS sequence"/>
</dbReference>
<dbReference type="SUPFAM" id="SSF47413">
    <property type="entry name" value="lambda repressor-like DNA-binding domains"/>
    <property type="match status" value="1"/>
</dbReference>
<gene>
    <name evidence="5" type="ORF">IAA53_07600</name>
</gene>
<accession>A0A9D1DIA0</accession>
<dbReference type="InterPro" id="IPR028082">
    <property type="entry name" value="Peripla_BP_I"/>
</dbReference>
<reference evidence="5" key="2">
    <citation type="journal article" date="2021" name="PeerJ">
        <title>Extensive microbial diversity within the chicken gut microbiome revealed by metagenomics and culture.</title>
        <authorList>
            <person name="Gilroy R."/>
            <person name="Ravi A."/>
            <person name="Getino M."/>
            <person name="Pursley I."/>
            <person name="Horton D.L."/>
            <person name="Alikhan N.F."/>
            <person name="Baker D."/>
            <person name="Gharbi K."/>
            <person name="Hall N."/>
            <person name="Watson M."/>
            <person name="Adriaenssens E.M."/>
            <person name="Foster-Nyarko E."/>
            <person name="Jarju S."/>
            <person name="Secka A."/>
            <person name="Antonio M."/>
            <person name="Oren A."/>
            <person name="Chaudhuri R.R."/>
            <person name="La Ragione R."/>
            <person name="Hildebrand F."/>
            <person name="Pallen M.J."/>
        </authorList>
    </citation>
    <scope>NUCLEOTIDE SEQUENCE</scope>
    <source>
        <strain evidence="5">ChiBcec15-4380</strain>
    </source>
</reference>
<keyword evidence="3" id="KW-0804">Transcription</keyword>
<sequence length="349" mass="38382">MKVVRLVAVIKDVAGRAGLSVSVVSKYLKAPSSVRSDTREKIERAIKELNYVPSTQARALRTGKTGLISIISPNITNPFFAELFSAIQSKALQLGYTAILQTIPTVQKTDNSVVSHPFAVSSSSRVDGMIICFPDEEEIVSFLRQQWKCLPMVLLSWNAAKEADANIIVDVAKGTYETTRYLLGQGHRSIGYVGAPENSATSQEKQKGYIRALLEGGMAVRPEMIFHGPYCPETGYQAAETFWRGAERPTAIITEADIFAVGCIKYCHKKNIDVPGEMAVVGFDDIPMAALYHPSITTVRLPIGKLGDCAVETLRRMLDAKDQARQPAVHFDTELIERKSTNPAYVEEI</sequence>
<dbReference type="PROSITE" id="PS50932">
    <property type="entry name" value="HTH_LACI_2"/>
    <property type="match status" value="1"/>
</dbReference>
<dbReference type="CDD" id="cd06267">
    <property type="entry name" value="PBP1_LacI_sugar_binding-like"/>
    <property type="match status" value="1"/>
</dbReference>
<feature type="domain" description="HTH lacI-type" evidence="4">
    <location>
        <begin position="8"/>
        <end position="62"/>
    </location>
</feature>
<dbReference type="InterPro" id="IPR010982">
    <property type="entry name" value="Lambda_DNA-bd_dom_sf"/>
</dbReference>
<evidence type="ECO:0000256" key="1">
    <source>
        <dbReference type="ARBA" id="ARBA00023015"/>
    </source>
</evidence>
<dbReference type="Gene3D" id="3.40.50.2300">
    <property type="match status" value="2"/>
</dbReference>
<dbReference type="PANTHER" id="PTHR30146">
    <property type="entry name" value="LACI-RELATED TRANSCRIPTIONAL REPRESSOR"/>
    <property type="match status" value="1"/>
</dbReference>
<keyword evidence="2 5" id="KW-0238">DNA-binding</keyword>
<evidence type="ECO:0000313" key="5">
    <source>
        <dbReference type="EMBL" id="HIR51135.1"/>
    </source>
</evidence>
<reference evidence="5" key="1">
    <citation type="submission" date="2020-10" db="EMBL/GenBank/DDBJ databases">
        <authorList>
            <person name="Gilroy R."/>
        </authorList>
    </citation>
    <scope>NUCLEOTIDE SEQUENCE</scope>
    <source>
        <strain evidence="5">ChiBcec15-4380</strain>
    </source>
</reference>
<evidence type="ECO:0000256" key="3">
    <source>
        <dbReference type="ARBA" id="ARBA00023163"/>
    </source>
</evidence>
<dbReference type="GO" id="GO:0000976">
    <property type="term" value="F:transcription cis-regulatory region binding"/>
    <property type="evidence" value="ECO:0007669"/>
    <property type="project" value="TreeGrafter"/>
</dbReference>
<dbReference type="EMBL" id="DVHE01000058">
    <property type="protein sequence ID" value="HIR51135.1"/>
    <property type="molecule type" value="Genomic_DNA"/>
</dbReference>